<feature type="chain" id="PRO_5047338173" description="PB1-like domain-containing protein" evidence="1">
    <location>
        <begin position="28"/>
        <end position="121"/>
    </location>
</feature>
<keyword evidence="1" id="KW-0732">Signal</keyword>
<evidence type="ECO:0000259" key="2">
    <source>
        <dbReference type="Pfam" id="PF26130"/>
    </source>
</evidence>
<comment type="caution">
    <text evidence="3">The sequence shown here is derived from an EMBL/GenBank/DDBJ whole genome shotgun (WGS) entry which is preliminary data.</text>
</comment>
<name>A0ABU6RTT1_9FABA</name>
<dbReference type="Proteomes" id="UP001341840">
    <property type="component" value="Unassembled WGS sequence"/>
</dbReference>
<gene>
    <name evidence="3" type="ORF">PIB30_088917</name>
</gene>
<protein>
    <recommendedName>
        <fullName evidence="2">PB1-like domain-containing protein</fullName>
    </recommendedName>
</protein>
<dbReference type="EMBL" id="JASCZI010031844">
    <property type="protein sequence ID" value="MED6127536.1"/>
    <property type="molecule type" value="Genomic_DNA"/>
</dbReference>
<feature type="signal peptide" evidence="1">
    <location>
        <begin position="1"/>
        <end position="27"/>
    </location>
</feature>
<organism evidence="3 4">
    <name type="scientific">Stylosanthes scabra</name>
    <dbReference type="NCBI Taxonomy" id="79078"/>
    <lineage>
        <taxon>Eukaryota</taxon>
        <taxon>Viridiplantae</taxon>
        <taxon>Streptophyta</taxon>
        <taxon>Embryophyta</taxon>
        <taxon>Tracheophyta</taxon>
        <taxon>Spermatophyta</taxon>
        <taxon>Magnoliopsida</taxon>
        <taxon>eudicotyledons</taxon>
        <taxon>Gunneridae</taxon>
        <taxon>Pentapetalae</taxon>
        <taxon>rosids</taxon>
        <taxon>fabids</taxon>
        <taxon>Fabales</taxon>
        <taxon>Fabaceae</taxon>
        <taxon>Papilionoideae</taxon>
        <taxon>50 kb inversion clade</taxon>
        <taxon>dalbergioids sensu lato</taxon>
        <taxon>Dalbergieae</taxon>
        <taxon>Pterocarpus clade</taxon>
        <taxon>Stylosanthes</taxon>
    </lineage>
</organism>
<evidence type="ECO:0000313" key="4">
    <source>
        <dbReference type="Proteomes" id="UP001341840"/>
    </source>
</evidence>
<evidence type="ECO:0000256" key="1">
    <source>
        <dbReference type="SAM" id="SignalP"/>
    </source>
</evidence>
<reference evidence="3 4" key="1">
    <citation type="journal article" date="2023" name="Plants (Basel)">
        <title>Bridging the Gap: Combining Genomics and Transcriptomics Approaches to Understand Stylosanthes scabra, an Orphan Legume from the Brazilian Caatinga.</title>
        <authorList>
            <person name="Ferreira-Neto J.R.C."/>
            <person name="da Silva M.D."/>
            <person name="Binneck E."/>
            <person name="de Melo N.F."/>
            <person name="da Silva R.H."/>
            <person name="de Melo A.L.T.M."/>
            <person name="Pandolfi V."/>
            <person name="Bustamante F.O."/>
            <person name="Brasileiro-Vidal A.C."/>
            <person name="Benko-Iseppon A.M."/>
        </authorList>
    </citation>
    <scope>NUCLEOTIDE SEQUENCE [LARGE SCALE GENOMIC DNA]</scope>
    <source>
        <tissue evidence="3">Leaves</tissue>
    </source>
</reference>
<keyword evidence="4" id="KW-1185">Reference proteome</keyword>
<proteinExistence type="predicted"/>
<dbReference type="InterPro" id="IPR058594">
    <property type="entry name" value="PB1-like_dom_pln"/>
</dbReference>
<evidence type="ECO:0000313" key="3">
    <source>
        <dbReference type="EMBL" id="MED6127536.1"/>
    </source>
</evidence>
<accession>A0ABU6RTT1</accession>
<feature type="domain" description="PB1-like" evidence="2">
    <location>
        <begin position="66"/>
        <end position="120"/>
    </location>
</feature>
<sequence length="121" mass="13188">MLRCSSSIRRGCVFVLAACASLPVVTSSSSPTAGDRSRGGRRRRQFVAPFPSVVAAVPSVLMADSKHISLIIHHRGRFEHDSNGVFAYVDGETEIVDWVNVDKFSGKLIKDILSKIGYPNN</sequence>
<dbReference type="Pfam" id="PF26130">
    <property type="entry name" value="PB1-like"/>
    <property type="match status" value="1"/>
</dbReference>